<evidence type="ECO:0000313" key="2">
    <source>
        <dbReference type="Proteomes" id="UP000289821"/>
    </source>
</evidence>
<protein>
    <submittedName>
        <fullName evidence="1">Uncharacterized protein</fullName>
    </submittedName>
</protein>
<keyword evidence="2" id="KW-1185">Reference proteome</keyword>
<dbReference type="Proteomes" id="UP000289821">
    <property type="component" value="Unassembled WGS sequence"/>
</dbReference>
<proteinExistence type="predicted"/>
<comment type="caution">
    <text evidence="1">The sequence shown here is derived from an EMBL/GenBank/DDBJ whole genome shotgun (WGS) entry which is preliminary data.</text>
</comment>
<reference evidence="1 2" key="1">
    <citation type="submission" date="2018-07" db="EMBL/GenBank/DDBJ databases">
        <title>Leeuwenhoekiella genomics.</title>
        <authorList>
            <person name="Tahon G."/>
            <person name="Willems A."/>
        </authorList>
    </citation>
    <scope>NUCLEOTIDE SEQUENCE [LARGE SCALE GENOMIC DNA]</scope>
    <source>
        <strain evidence="1 2">R-50232</strain>
    </source>
</reference>
<organism evidence="1 2">
    <name type="scientific">Leeuwenhoekiella aestuarii</name>
    <dbReference type="NCBI Taxonomy" id="2249426"/>
    <lineage>
        <taxon>Bacteria</taxon>
        <taxon>Pseudomonadati</taxon>
        <taxon>Bacteroidota</taxon>
        <taxon>Flavobacteriia</taxon>
        <taxon>Flavobacteriales</taxon>
        <taxon>Flavobacteriaceae</taxon>
        <taxon>Leeuwenhoekiella</taxon>
    </lineage>
</organism>
<gene>
    <name evidence="1" type="ORF">DSM04_10421</name>
</gene>
<accession>A0A4V1KP57</accession>
<dbReference type="EMBL" id="QOVI01000004">
    <property type="protein sequence ID" value="RXG13917.1"/>
    <property type="molecule type" value="Genomic_DNA"/>
</dbReference>
<name>A0A4V1KP57_9FLAO</name>
<evidence type="ECO:0000313" key="1">
    <source>
        <dbReference type="EMBL" id="RXG13917.1"/>
    </source>
</evidence>
<sequence length="35" mass="4468">MIKFRISVNFMLLKIFYYEKQDFAYHKYALRIDVY</sequence>
<dbReference type="AlphaFoldDB" id="A0A4V1KP57"/>